<protein>
    <submittedName>
        <fullName evidence="1">Uncharacterized protein</fullName>
    </submittedName>
</protein>
<sequence length="89" mass="9956">MQRVRRRCGYVNGCDVSAEGSRGGLSLGWAPNLNATIRSFSISYIDVDFFDADINITWRFTGFYGNPVDSARHLSWQLLRSLNSAPLTP</sequence>
<dbReference type="EMBL" id="BSYR01000023">
    <property type="protein sequence ID" value="GMI89729.1"/>
    <property type="molecule type" value="Genomic_DNA"/>
</dbReference>
<accession>A0A9W7I3K3</accession>
<proteinExistence type="predicted"/>
<name>A0A9W7I3K3_HIBTR</name>
<organism evidence="1 2">
    <name type="scientific">Hibiscus trionum</name>
    <name type="common">Flower of an hour</name>
    <dbReference type="NCBI Taxonomy" id="183268"/>
    <lineage>
        <taxon>Eukaryota</taxon>
        <taxon>Viridiplantae</taxon>
        <taxon>Streptophyta</taxon>
        <taxon>Embryophyta</taxon>
        <taxon>Tracheophyta</taxon>
        <taxon>Spermatophyta</taxon>
        <taxon>Magnoliopsida</taxon>
        <taxon>eudicotyledons</taxon>
        <taxon>Gunneridae</taxon>
        <taxon>Pentapetalae</taxon>
        <taxon>rosids</taxon>
        <taxon>malvids</taxon>
        <taxon>Malvales</taxon>
        <taxon>Malvaceae</taxon>
        <taxon>Malvoideae</taxon>
        <taxon>Hibiscus</taxon>
    </lineage>
</organism>
<dbReference type="AlphaFoldDB" id="A0A9W7I3K3"/>
<dbReference type="Proteomes" id="UP001165190">
    <property type="component" value="Unassembled WGS sequence"/>
</dbReference>
<comment type="caution">
    <text evidence="1">The sequence shown here is derived from an EMBL/GenBank/DDBJ whole genome shotgun (WGS) entry which is preliminary data.</text>
</comment>
<dbReference type="OrthoDB" id="991388at2759"/>
<evidence type="ECO:0000313" key="2">
    <source>
        <dbReference type="Proteomes" id="UP001165190"/>
    </source>
</evidence>
<reference evidence="1" key="1">
    <citation type="submission" date="2023-05" db="EMBL/GenBank/DDBJ databases">
        <title>Genome and transcriptome analyses reveal genes involved in the formation of fine ridges on petal epidermal cells in Hibiscus trionum.</title>
        <authorList>
            <person name="Koshimizu S."/>
            <person name="Masuda S."/>
            <person name="Ishii T."/>
            <person name="Shirasu K."/>
            <person name="Hoshino A."/>
            <person name="Arita M."/>
        </authorList>
    </citation>
    <scope>NUCLEOTIDE SEQUENCE</scope>
    <source>
        <strain evidence="1">Hamamatsu line</strain>
    </source>
</reference>
<evidence type="ECO:0000313" key="1">
    <source>
        <dbReference type="EMBL" id="GMI89729.1"/>
    </source>
</evidence>
<keyword evidence="2" id="KW-1185">Reference proteome</keyword>
<gene>
    <name evidence="1" type="ORF">HRI_002642200</name>
</gene>